<evidence type="ECO:0000313" key="2">
    <source>
        <dbReference type="EMBL" id="RFN59723.1"/>
    </source>
</evidence>
<protein>
    <submittedName>
        <fullName evidence="2">Uncharacterized protein</fullName>
    </submittedName>
</protein>
<reference evidence="2 3" key="1">
    <citation type="journal article" date="2007" name="Int. J. Syst. Evol. Microbiol.">
        <title>Marixanthomonas ophiurae gen. nov., sp. nov., a marine bacterium of the family Flavobacteriaceae isolated from a deep-sea brittle star.</title>
        <authorList>
            <person name="Romanenko L.A."/>
            <person name="Uchino M."/>
            <person name="Frolova G.M."/>
            <person name="Mikhailov V.V."/>
        </authorList>
    </citation>
    <scope>NUCLEOTIDE SEQUENCE [LARGE SCALE GENOMIC DNA]</scope>
    <source>
        <strain evidence="2 3">KMM 3046</strain>
    </source>
</reference>
<comment type="caution">
    <text evidence="2">The sequence shown here is derived from an EMBL/GenBank/DDBJ whole genome shotgun (WGS) entry which is preliminary data.</text>
</comment>
<dbReference type="Proteomes" id="UP000261082">
    <property type="component" value="Unassembled WGS sequence"/>
</dbReference>
<keyword evidence="1" id="KW-0732">Signal</keyword>
<evidence type="ECO:0000256" key="1">
    <source>
        <dbReference type="SAM" id="SignalP"/>
    </source>
</evidence>
<sequence>MKLTKLLFLTILTFSIISCSKDDDSKETNDTSSSLVGSWKATDFSYESTSRTEGQGTTIESESTGIAKELDITVEFSEDPNTYEVDSDYVLEITTESSGDTIIQEIPIQYSGTGTWSKEGNTLSIIENNEEREATITELTNSKLTYTSTTTQTQTQSGITSTVEVTETLSFSKQ</sequence>
<dbReference type="OrthoDB" id="1202622at2"/>
<proteinExistence type="predicted"/>
<dbReference type="EMBL" id="QVID01000001">
    <property type="protein sequence ID" value="RFN59723.1"/>
    <property type="molecule type" value="Genomic_DNA"/>
</dbReference>
<gene>
    <name evidence="2" type="ORF">DZ858_06630</name>
</gene>
<dbReference type="AlphaFoldDB" id="A0A3E1QC67"/>
<feature type="chain" id="PRO_5017726930" evidence="1">
    <location>
        <begin position="21"/>
        <end position="174"/>
    </location>
</feature>
<keyword evidence="3" id="KW-1185">Reference proteome</keyword>
<dbReference type="PROSITE" id="PS51257">
    <property type="entry name" value="PROKAR_LIPOPROTEIN"/>
    <property type="match status" value="1"/>
</dbReference>
<name>A0A3E1QC67_9FLAO</name>
<accession>A0A3E1QC67</accession>
<feature type="signal peptide" evidence="1">
    <location>
        <begin position="1"/>
        <end position="20"/>
    </location>
</feature>
<dbReference type="RefSeq" id="WP_117158784.1">
    <property type="nucleotide sequence ID" value="NZ_QVID01000001.1"/>
</dbReference>
<evidence type="ECO:0000313" key="3">
    <source>
        <dbReference type="Proteomes" id="UP000261082"/>
    </source>
</evidence>
<organism evidence="2 3">
    <name type="scientific">Marixanthomonas ophiurae</name>
    <dbReference type="NCBI Taxonomy" id="387659"/>
    <lineage>
        <taxon>Bacteria</taxon>
        <taxon>Pseudomonadati</taxon>
        <taxon>Bacteroidota</taxon>
        <taxon>Flavobacteriia</taxon>
        <taxon>Flavobacteriales</taxon>
        <taxon>Flavobacteriaceae</taxon>
        <taxon>Marixanthomonas</taxon>
    </lineage>
</organism>